<evidence type="ECO:0000313" key="2">
    <source>
        <dbReference type="EMBL" id="SPC25763.1"/>
    </source>
</evidence>
<accession>A0A7Z7JHM9</accession>
<dbReference type="Proteomes" id="UP000257139">
    <property type="component" value="Unassembled WGS sequence"/>
</dbReference>
<dbReference type="AlphaFoldDB" id="A0A7Z7JHM9"/>
<name>A0A7Z7JHM9_9BURK</name>
<feature type="region of interest" description="Disordered" evidence="1">
    <location>
        <begin position="144"/>
        <end position="165"/>
    </location>
</feature>
<comment type="caution">
    <text evidence="2">The sequence shown here is derived from an EMBL/GenBank/DDBJ whole genome shotgun (WGS) entry which is preliminary data.</text>
</comment>
<organism evidence="2 3">
    <name type="scientific">Cupriavidus taiwanensis</name>
    <dbReference type="NCBI Taxonomy" id="164546"/>
    <lineage>
        <taxon>Bacteria</taxon>
        <taxon>Pseudomonadati</taxon>
        <taxon>Pseudomonadota</taxon>
        <taxon>Betaproteobacteria</taxon>
        <taxon>Burkholderiales</taxon>
        <taxon>Burkholderiaceae</taxon>
        <taxon>Cupriavidus</taxon>
    </lineage>
</organism>
<reference evidence="2 3" key="1">
    <citation type="submission" date="2018-01" db="EMBL/GenBank/DDBJ databases">
        <authorList>
            <person name="Clerissi C."/>
        </authorList>
    </citation>
    <scope>NUCLEOTIDE SEQUENCE [LARGE SCALE GENOMIC DNA]</scope>
    <source>
        <strain evidence="2">Cupriavidus taiwanensis STM 6021</strain>
    </source>
</reference>
<sequence>MTRWRISGFARPLLSVTRYGRTRCPAEPRARPTTFTEHGSRGTAILRPALAGALSPISQGCQEIRWLRGMLAISVSERIYECVWHCRRTLQVLALKAVVHLVSGRRPGAPCPARHEHDFALTQKHLHPISRVMAVKSALSQAGHSMMAKRSRGGSISGGAGRRAA</sequence>
<evidence type="ECO:0000313" key="3">
    <source>
        <dbReference type="Proteomes" id="UP000257139"/>
    </source>
</evidence>
<proteinExistence type="predicted"/>
<dbReference type="EMBL" id="OGUU01000045">
    <property type="protein sequence ID" value="SPC25763.1"/>
    <property type="molecule type" value="Genomic_DNA"/>
</dbReference>
<protein>
    <submittedName>
        <fullName evidence="2">Uncharacterized protein</fullName>
    </submittedName>
</protein>
<feature type="compositionally biased region" description="Gly residues" evidence="1">
    <location>
        <begin position="155"/>
        <end position="165"/>
    </location>
</feature>
<evidence type="ECO:0000256" key="1">
    <source>
        <dbReference type="SAM" id="MobiDB-lite"/>
    </source>
</evidence>
<gene>
    <name evidence="2" type="ORF">CBM2594_U10264</name>
</gene>